<keyword evidence="1" id="KW-0732">Signal</keyword>
<protein>
    <submittedName>
        <fullName evidence="2">Uncharacterized protein</fullName>
    </submittedName>
</protein>
<feature type="chain" id="PRO_5016735942" evidence="1">
    <location>
        <begin position="31"/>
        <end position="197"/>
    </location>
</feature>
<gene>
    <name evidence="2" type="ORF">DFR58_13019</name>
</gene>
<proteinExistence type="predicted"/>
<organism evidence="2 3">
    <name type="scientific">Anaerobacterium chartisolvens</name>
    <dbReference type="NCBI Taxonomy" id="1297424"/>
    <lineage>
        <taxon>Bacteria</taxon>
        <taxon>Bacillati</taxon>
        <taxon>Bacillota</taxon>
        <taxon>Clostridia</taxon>
        <taxon>Eubacteriales</taxon>
        <taxon>Oscillospiraceae</taxon>
        <taxon>Anaerobacterium</taxon>
    </lineage>
</organism>
<feature type="signal peptide" evidence="1">
    <location>
        <begin position="1"/>
        <end position="30"/>
    </location>
</feature>
<evidence type="ECO:0000313" key="2">
    <source>
        <dbReference type="EMBL" id="RCX10353.1"/>
    </source>
</evidence>
<evidence type="ECO:0000256" key="1">
    <source>
        <dbReference type="SAM" id="SignalP"/>
    </source>
</evidence>
<evidence type="ECO:0000313" key="3">
    <source>
        <dbReference type="Proteomes" id="UP000253034"/>
    </source>
</evidence>
<keyword evidence="3" id="KW-1185">Reference proteome</keyword>
<comment type="caution">
    <text evidence="2">The sequence shown here is derived from an EMBL/GenBank/DDBJ whole genome shotgun (WGS) entry which is preliminary data.</text>
</comment>
<dbReference type="AlphaFoldDB" id="A0A369AMS3"/>
<dbReference type="Proteomes" id="UP000253034">
    <property type="component" value="Unassembled WGS sequence"/>
</dbReference>
<reference evidence="2 3" key="1">
    <citation type="submission" date="2018-07" db="EMBL/GenBank/DDBJ databases">
        <title>Genomic Encyclopedia of Type Strains, Phase IV (KMG-IV): sequencing the most valuable type-strain genomes for metagenomic binning, comparative biology and taxonomic classification.</title>
        <authorList>
            <person name="Goeker M."/>
        </authorList>
    </citation>
    <scope>NUCLEOTIDE SEQUENCE [LARGE SCALE GENOMIC DNA]</scope>
    <source>
        <strain evidence="2 3">DSM 27016</strain>
    </source>
</reference>
<name>A0A369AMS3_9FIRM</name>
<sequence>MLFKKSLLKKACMLLTLVMIITFSSIGAFAVTDTKTVTENTYVQYAGTDVQADQFINQIFPNISKTRNYNDGVYSGTLNYSRYYVSSKTLIQGTSNIYIWSWAFVYTGEVTAELPDTKTVTELQHMAYGGRDGEAATFLSSILAVRPQTINYNDGTYSGTLSYTRYYLESKTLIQGTSDVYIWKWAFVYEGTVTYTG</sequence>
<dbReference type="EMBL" id="QPJT01000030">
    <property type="protein sequence ID" value="RCX10353.1"/>
    <property type="molecule type" value="Genomic_DNA"/>
</dbReference>
<accession>A0A369AMS3</accession>
<dbReference type="RefSeq" id="WP_114299541.1">
    <property type="nucleotide sequence ID" value="NZ_QPJT01000030.1"/>
</dbReference>